<gene>
    <name evidence="1" type="ORF">PoB_003198000</name>
</gene>
<organism evidence="1 2">
    <name type="scientific">Plakobranchus ocellatus</name>
    <dbReference type="NCBI Taxonomy" id="259542"/>
    <lineage>
        <taxon>Eukaryota</taxon>
        <taxon>Metazoa</taxon>
        <taxon>Spiralia</taxon>
        <taxon>Lophotrochozoa</taxon>
        <taxon>Mollusca</taxon>
        <taxon>Gastropoda</taxon>
        <taxon>Heterobranchia</taxon>
        <taxon>Euthyneura</taxon>
        <taxon>Panpulmonata</taxon>
        <taxon>Sacoglossa</taxon>
        <taxon>Placobranchoidea</taxon>
        <taxon>Plakobranchidae</taxon>
        <taxon>Plakobranchus</taxon>
    </lineage>
</organism>
<reference evidence="1 2" key="1">
    <citation type="journal article" date="2021" name="Elife">
        <title>Chloroplast acquisition without the gene transfer in kleptoplastic sea slugs, Plakobranchus ocellatus.</title>
        <authorList>
            <person name="Maeda T."/>
            <person name="Takahashi S."/>
            <person name="Yoshida T."/>
            <person name="Shimamura S."/>
            <person name="Takaki Y."/>
            <person name="Nagai Y."/>
            <person name="Toyoda A."/>
            <person name="Suzuki Y."/>
            <person name="Arimoto A."/>
            <person name="Ishii H."/>
            <person name="Satoh N."/>
            <person name="Nishiyama T."/>
            <person name="Hasebe M."/>
            <person name="Maruyama T."/>
            <person name="Minagawa J."/>
            <person name="Obokata J."/>
            <person name="Shigenobu S."/>
        </authorList>
    </citation>
    <scope>NUCLEOTIDE SEQUENCE [LARGE SCALE GENOMIC DNA]</scope>
</reference>
<dbReference type="EMBL" id="BLXT01003748">
    <property type="protein sequence ID" value="GFO05475.1"/>
    <property type="molecule type" value="Genomic_DNA"/>
</dbReference>
<proteinExistence type="predicted"/>
<keyword evidence="2" id="KW-1185">Reference proteome</keyword>
<dbReference type="Proteomes" id="UP000735302">
    <property type="component" value="Unassembled WGS sequence"/>
</dbReference>
<name>A0AAV4AFE0_9GAST</name>
<dbReference type="AlphaFoldDB" id="A0AAV4AFE0"/>
<evidence type="ECO:0000313" key="1">
    <source>
        <dbReference type="EMBL" id="GFO05475.1"/>
    </source>
</evidence>
<sequence length="85" mass="10195">MWELIVVSQLKKARVAQRMLWCQDPFSLPRQEYDSSEQLMMHKVMKFRVESLRTRRKILSALNEYVLQLTFTSSPMRSMLKVSTR</sequence>
<evidence type="ECO:0000313" key="2">
    <source>
        <dbReference type="Proteomes" id="UP000735302"/>
    </source>
</evidence>
<protein>
    <submittedName>
        <fullName evidence="1">Uncharacterized protein</fullName>
    </submittedName>
</protein>
<comment type="caution">
    <text evidence="1">The sequence shown here is derived from an EMBL/GenBank/DDBJ whole genome shotgun (WGS) entry which is preliminary data.</text>
</comment>
<accession>A0AAV4AFE0</accession>